<dbReference type="InterPro" id="IPR019775">
    <property type="entry name" value="WD40_repeat_CS"/>
</dbReference>
<feature type="transmembrane region" description="Helical" evidence="4">
    <location>
        <begin position="21"/>
        <end position="44"/>
    </location>
</feature>
<evidence type="ECO:0000256" key="4">
    <source>
        <dbReference type="SAM" id="Phobius"/>
    </source>
</evidence>
<dbReference type="InterPro" id="IPR001680">
    <property type="entry name" value="WD40_rpt"/>
</dbReference>
<dbReference type="AlphaFoldDB" id="A0A1H3R1F2"/>
<dbReference type="RefSeq" id="WP_244522793.1">
    <property type="nucleotide sequence ID" value="NZ_FNOT01000028.1"/>
</dbReference>
<dbReference type="SMART" id="SM00320">
    <property type="entry name" value="WD40"/>
    <property type="match status" value="13"/>
</dbReference>
<keyword evidence="6" id="KW-1185">Reference proteome</keyword>
<keyword evidence="4" id="KW-0472">Membrane</keyword>
<keyword evidence="4" id="KW-1133">Transmembrane helix</keyword>
<dbReference type="PROSITE" id="PS50082">
    <property type="entry name" value="WD_REPEATS_2"/>
    <property type="match status" value="6"/>
</dbReference>
<sequence>MPLQTDFIVASRQAERRRLRTTIAVTVTTLIVTVVLAVAAVFQWREAVSQRNQAQSRALAAAAMSQLDVDPERSLLLARAAWSRAPTDEAVAALRTSVDRSRIRAWTTAHSDAVSGVAWSPDGATVISAGRDGSVAAWEAATGAPRGRLVLGQAAVTSLSVAAEASVGVAADDRGQAMLWELDHDTGMITSRAQLASSGVTAVVISADGRVVAAGMADGTVRLWDASGTEAATVRWSASSVESLALSADGGTLLLGTQDGTVMVGPAQASTPVRSVRHSAAVFATQLNSGGSVMLTASQDGAVSWLRVSDGAELTRSPVPAFLAVMDPAGSHLLVGNVDGGVYLLAAGGAQTTLATRGPIGITAGFTPDGSLAQIGRTDGVSRIWRVSDQEPVVDLRGGPAIQRAALSPDGLRLVSGTGDGVIRVWALPDRPLILPASSEPGVTGDATSVTFTAAGDELLTAAQGGPVRAWDASSAAETPLGAACTTPPLGALCLGLNVATEQGGWITRARYSPDGTLIATSGQNGTAVVWNAESADEVARAPQINAPIDDLAFSADGQLLALGDRSGRTRLLEPRTGEVRAELKGGDAAVYAVAFTPDGHLLTGDETGVVRLWNIPNGTNRVVGASLDAVFDLAVDDEGRMAAAASDSRIMLLDLRGGGPARTVTGQSGVVNGIAFAPGGAMLMSGGQDGTVRVWDVTNGQLATTFHVPGGDVSDIAVDHTGRRIAAVSNGGDGAVFDCEVCGSPEELVALAAQHTTRELTAEERITFTVP</sequence>
<feature type="repeat" description="WD" evidence="3">
    <location>
        <begin position="500"/>
        <end position="541"/>
    </location>
</feature>
<evidence type="ECO:0000256" key="3">
    <source>
        <dbReference type="PROSITE-ProRule" id="PRU00221"/>
    </source>
</evidence>
<feature type="repeat" description="WD" evidence="3">
    <location>
        <begin position="665"/>
        <end position="706"/>
    </location>
</feature>
<dbReference type="InterPro" id="IPR020472">
    <property type="entry name" value="WD40_PAC1"/>
</dbReference>
<dbReference type="InterPro" id="IPR011047">
    <property type="entry name" value="Quinoprotein_ADH-like_sf"/>
</dbReference>
<dbReference type="PRINTS" id="PR00320">
    <property type="entry name" value="GPROTEINBRPT"/>
</dbReference>
<keyword evidence="1 3" id="KW-0853">WD repeat</keyword>
<gene>
    <name evidence="5" type="ORF">SAMN05660209_04998</name>
</gene>
<dbReference type="PANTHER" id="PTHR19848">
    <property type="entry name" value="WD40 REPEAT PROTEIN"/>
    <property type="match status" value="1"/>
</dbReference>
<feature type="repeat" description="WD" evidence="3">
    <location>
        <begin position="193"/>
        <end position="234"/>
    </location>
</feature>
<accession>A0A1H3R1F2</accession>
<dbReference type="PANTHER" id="PTHR19848:SF8">
    <property type="entry name" value="F-BOX AND WD REPEAT DOMAIN CONTAINING 7"/>
    <property type="match status" value="1"/>
</dbReference>
<evidence type="ECO:0000256" key="2">
    <source>
        <dbReference type="ARBA" id="ARBA00022737"/>
    </source>
</evidence>
<keyword evidence="2" id="KW-0677">Repeat</keyword>
<feature type="repeat" description="WD" evidence="3">
    <location>
        <begin position="107"/>
        <end position="148"/>
    </location>
</feature>
<evidence type="ECO:0000256" key="1">
    <source>
        <dbReference type="ARBA" id="ARBA00022574"/>
    </source>
</evidence>
<evidence type="ECO:0000313" key="5">
    <source>
        <dbReference type="EMBL" id="SDZ19644.1"/>
    </source>
</evidence>
<keyword evidence="4" id="KW-0812">Transmembrane</keyword>
<dbReference type="SUPFAM" id="SSF50998">
    <property type="entry name" value="Quinoprotein alcohol dehydrogenase-like"/>
    <property type="match status" value="2"/>
</dbReference>
<proteinExistence type="predicted"/>
<dbReference type="Pfam" id="PF00400">
    <property type="entry name" value="WD40"/>
    <property type="match status" value="6"/>
</dbReference>
<dbReference type="EMBL" id="FNOT01000028">
    <property type="protein sequence ID" value="SDZ19644.1"/>
    <property type="molecule type" value="Genomic_DNA"/>
</dbReference>
<dbReference type="CDD" id="cd00200">
    <property type="entry name" value="WD40"/>
    <property type="match status" value="1"/>
</dbReference>
<reference evidence="6" key="1">
    <citation type="submission" date="2016-10" db="EMBL/GenBank/DDBJ databases">
        <authorList>
            <person name="Varghese N."/>
            <person name="Submissions S."/>
        </authorList>
    </citation>
    <scope>NUCLEOTIDE SEQUENCE [LARGE SCALE GENOMIC DNA]</scope>
    <source>
        <strain evidence="6">DSM 45422</strain>
    </source>
</reference>
<organism evidence="5 6">
    <name type="scientific">Geodermatophilus africanus</name>
    <dbReference type="NCBI Taxonomy" id="1137993"/>
    <lineage>
        <taxon>Bacteria</taxon>
        <taxon>Bacillati</taxon>
        <taxon>Actinomycetota</taxon>
        <taxon>Actinomycetes</taxon>
        <taxon>Geodermatophilales</taxon>
        <taxon>Geodermatophilaceae</taxon>
        <taxon>Geodermatophilus</taxon>
    </lineage>
</organism>
<feature type="repeat" description="WD" evidence="3">
    <location>
        <begin position="402"/>
        <end position="426"/>
    </location>
</feature>
<name>A0A1H3R1F2_9ACTN</name>
<dbReference type="Gene3D" id="2.130.10.10">
    <property type="entry name" value="YVTN repeat-like/Quinoprotein amine dehydrogenase"/>
    <property type="match status" value="4"/>
</dbReference>
<dbReference type="STRING" id="1137993.SAMN05660209_04998"/>
<protein>
    <submittedName>
        <fullName evidence="5">WD40 repeat</fullName>
    </submittedName>
</protein>
<evidence type="ECO:0000313" key="6">
    <source>
        <dbReference type="Proteomes" id="UP000198921"/>
    </source>
</evidence>
<dbReference type="InterPro" id="IPR015943">
    <property type="entry name" value="WD40/YVTN_repeat-like_dom_sf"/>
</dbReference>
<feature type="repeat" description="WD" evidence="3">
    <location>
        <begin position="584"/>
        <end position="624"/>
    </location>
</feature>
<dbReference type="PROSITE" id="PS00678">
    <property type="entry name" value="WD_REPEATS_1"/>
    <property type="match status" value="3"/>
</dbReference>
<dbReference type="PROSITE" id="PS50294">
    <property type="entry name" value="WD_REPEATS_REGION"/>
    <property type="match status" value="3"/>
</dbReference>
<dbReference type="Proteomes" id="UP000198921">
    <property type="component" value="Unassembled WGS sequence"/>
</dbReference>